<dbReference type="Proteomes" id="UP000095488">
    <property type="component" value="Unassembled WGS sequence"/>
</dbReference>
<dbReference type="Pfam" id="PF01967">
    <property type="entry name" value="MoaC"/>
    <property type="match status" value="1"/>
</dbReference>
<dbReference type="Gene3D" id="3.30.70.640">
    <property type="entry name" value="Molybdopterin cofactor biosynthesis C (MoaC) domain"/>
    <property type="match status" value="1"/>
</dbReference>
<organism evidence="8 9">
    <name type="scientific">Sarcina ventriculi</name>
    <name type="common">Clostridium ventriculi</name>
    <dbReference type="NCBI Taxonomy" id="1267"/>
    <lineage>
        <taxon>Bacteria</taxon>
        <taxon>Bacillati</taxon>
        <taxon>Bacillota</taxon>
        <taxon>Clostridia</taxon>
        <taxon>Eubacteriales</taxon>
        <taxon>Clostridiaceae</taxon>
        <taxon>Sarcina</taxon>
    </lineage>
</organism>
<dbReference type="InterPro" id="IPR050105">
    <property type="entry name" value="MoCo_biosynth_MoaA/MoaC"/>
</dbReference>
<evidence type="ECO:0000256" key="3">
    <source>
        <dbReference type="ARBA" id="ARBA00012575"/>
    </source>
</evidence>
<proteinExistence type="inferred from homology"/>
<keyword evidence="5 6" id="KW-0456">Lyase</keyword>
<dbReference type="HAMAP" id="MF_01224_B">
    <property type="entry name" value="MoaC_B"/>
    <property type="match status" value="1"/>
</dbReference>
<dbReference type="EMBL" id="CYZR01000004">
    <property type="protein sequence ID" value="CUN88085.1"/>
    <property type="molecule type" value="Genomic_DNA"/>
</dbReference>
<comment type="pathway">
    <text evidence="2 6">Cofactor biosynthesis; molybdopterin biosynthesis.</text>
</comment>
<dbReference type="InterPro" id="IPR023045">
    <property type="entry name" value="MoaC"/>
</dbReference>
<gene>
    <name evidence="6 8" type="primary">moaC</name>
    <name evidence="8" type="ORF">ERS852473_01315</name>
</gene>
<evidence type="ECO:0000256" key="1">
    <source>
        <dbReference type="ARBA" id="ARBA00001637"/>
    </source>
</evidence>
<evidence type="ECO:0000256" key="5">
    <source>
        <dbReference type="ARBA" id="ARBA00023239"/>
    </source>
</evidence>
<keyword evidence="9" id="KW-1185">Reference proteome</keyword>
<accession>A0ABP2APU6</accession>
<dbReference type="PANTHER" id="PTHR22960:SF29">
    <property type="entry name" value="CYCLIC PYRANOPTERIN MONOPHOSPHATE SYNTHASE"/>
    <property type="match status" value="1"/>
</dbReference>
<evidence type="ECO:0000256" key="4">
    <source>
        <dbReference type="ARBA" id="ARBA00023150"/>
    </source>
</evidence>
<dbReference type="InterPro" id="IPR036522">
    <property type="entry name" value="MoaC_sf"/>
</dbReference>
<dbReference type="SUPFAM" id="SSF55040">
    <property type="entry name" value="Molybdenum cofactor biosynthesis protein C, MoaC"/>
    <property type="match status" value="1"/>
</dbReference>
<comment type="caution">
    <text evidence="8">The sequence shown here is derived from an EMBL/GenBank/DDBJ whole genome shotgun (WGS) entry which is preliminary data.</text>
</comment>
<comment type="catalytic activity">
    <reaction evidence="1 6">
        <text>(8S)-3',8-cyclo-7,8-dihydroguanosine 5'-triphosphate = cyclic pyranopterin phosphate + diphosphate</text>
        <dbReference type="Rhea" id="RHEA:49580"/>
        <dbReference type="ChEBI" id="CHEBI:33019"/>
        <dbReference type="ChEBI" id="CHEBI:59648"/>
        <dbReference type="ChEBI" id="CHEBI:131766"/>
        <dbReference type="EC" id="4.6.1.17"/>
    </reaction>
</comment>
<dbReference type="PANTHER" id="PTHR22960">
    <property type="entry name" value="MOLYBDOPTERIN COFACTOR SYNTHESIS PROTEIN A"/>
    <property type="match status" value="1"/>
</dbReference>
<dbReference type="NCBIfam" id="NF006870">
    <property type="entry name" value="PRK09364.1"/>
    <property type="match status" value="1"/>
</dbReference>
<protein>
    <recommendedName>
        <fullName evidence="3 6">Cyclic pyranopterin monophosphate synthase</fullName>
        <ecNumber evidence="3 6">4.6.1.17</ecNumber>
    </recommendedName>
    <alternativeName>
        <fullName evidence="6">Molybdenum cofactor biosynthesis protein C</fullName>
    </alternativeName>
</protein>
<feature type="domain" description="Molybdopterin cofactor biosynthesis C (MoaC)" evidence="7">
    <location>
        <begin position="16"/>
        <end position="151"/>
    </location>
</feature>
<feature type="binding site" evidence="6">
    <location>
        <begin position="114"/>
        <end position="115"/>
    </location>
    <ligand>
        <name>substrate</name>
    </ligand>
</feature>
<dbReference type="EC" id="4.6.1.17" evidence="3 6"/>
<dbReference type="InterPro" id="IPR047594">
    <property type="entry name" value="MoaC_bact/euk"/>
</dbReference>
<dbReference type="RefSeq" id="WP_055258816.1">
    <property type="nucleotide sequence ID" value="NZ_BCMV01000019.1"/>
</dbReference>
<comment type="similarity">
    <text evidence="6">Belongs to the MoaC family.</text>
</comment>
<evidence type="ECO:0000313" key="9">
    <source>
        <dbReference type="Proteomes" id="UP000095488"/>
    </source>
</evidence>
<dbReference type="NCBIfam" id="TIGR00581">
    <property type="entry name" value="moaC"/>
    <property type="match status" value="1"/>
</dbReference>
<evidence type="ECO:0000256" key="2">
    <source>
        <dbReference type="ARBA" id="ARBA00005046"/>
    </source>
</evidence>
<comment type="function">
    <text evidence="6">Catalyzes the conversion of (8S)-3',8-cyclo-7,8-dihydroguanosine 5'-triphosphate to cyclic pyranopterin monophosphate (cPMP).</text>
</comment>
<evidence type="ECO:0000259" key="7">
    <source>
        <dbReference type="Pfam" id="PF01967"/>
    </source>
</evidence>
<evidence type="ECO:0000256" key="6">
    <source>
        <dbReference type="HAMAP-Rule" id="MF_01224"/>
    </source>
</evidence>
<keyword evidence="4 6" id="KW-0501">Molybdenum cofactor biosynthesis</keyword>
<sequence>MSNEFTHFDSKGNAIMVDVTEKQKTERVAVAVGKIKVSKETLDLILAGKIGKGDVLGVARVAGIMASKQTSNLIPMCHPLMLTGSGITFDIDEKNLEINITATVKVFEKTGVEMEALTAVSVAALTIYDMCKAVDKRMVIGDIHLLKKTGGKSGEFNF</sequence>
<feature type="binding site" evidence="6">
    <location>
        <begin position="76"/>
        <end position="78"/>
    </location>
    <ligand>
        <name>substrate</name>
    </ligand>
</feature>
<evidence type="ECO:0000313" key="8">
    <source>
        <dbReference type="EMBL" id="CUN88085.1"/>
    </source>
</evidence>
<name>A0ABP2APU6_SARVE</name>
<dbReference type="InterPro" id="IPR002820">
    <property type="entry name" value="Mopterin_CF_biosynth-C_dom"/>
</dbReference>
<dbReference type="CDD" id="cd01420">
    <property type="entry name" value="MoaC_PE"/>
    <property type="match status" value="1"/>
</dbReference>
<comment type="subunit">
    <text evidence="6">Homohexamer; trimer of dimers.</text>
</comment>
<feature type="active site" evidence="6">
    <location>
        <position position="129"/>
    </location>
</feature>
<reference evidence="8 9" key="1">
    <citation type="submission" date="2015-09" db="EMBL/GenBank/DDBJ databases">
        <authorList>
            <consortium name="Pathogen Informatics"/>
            <person name="Wu L."/>
            <person name="Ma J."/>
        </authorList>
    </citation>
    <scope>NUCLEOTIDE SEQUENCE [LARGE SCALE GENOMIC DNA]</scope>
    <source>
        <strain evidence="8 9">2789STDY5834858</strain>
    </source>
</reference>